<reference evidence="1 2" key="1">
    <citation type="journal article" date="2023" name="IScience">
        <title>Expanded male sex-determining region conserved during the evolution of homothallism in the green alga Volvox.</title>
        <authorList>
            <person name="Yamamoto K."/>
            <person name="Matsuzaki R."/>
            <person name="Mahakham W."/>
            <person name="Heman W."/>
            <person name="Sekimoto H."/>
            <person name="Kawachi M."/>
            <person name="Minakuchi Y."/>
            <person name="Toyoda A."/>
            <person name="Nozaki H."/>
        </authorList>
    </citation>
    <scope>NUCLEOTIDE SEQUENCE [LARGE SCALE GENOMIC DNA]</scope>
    <source>
        <strain evidence="1 2">NIES-4468</strain>
    </source>
</reference>
<protein>
    <recommendedName>
        <fullName evidence="3">DUF4263 domain-containing protein</fullName>
    </recommendedName>
</protein>
<comment type="caution">
    <text evidence="1">The sequence shown here is derived from an EMBL/GenBank/DDBJ whole genome shotgun (WGS) entry which is preliminary data.</text>
</comment>
<evidence type="ECO:0000313" key="1">
    <source>
        <dbReference type="EMBL" id="GLI70316.1"/>
    </source>
</evidence>
<name>A0ABQ5SL19_9CHLO</name>
<dbReference type="EMBL" id="BSDZ01000094">
    <property type="protein sequence ID" value="GLI70316.1"/>
    <property type="molecule type" value="Genomic_DNA"/>
</dbReference>
<organism evidence="1 2">
    <name type="scientific">Volvox africanus</name>
    <dbReference type="NCBI Taxonomy" id="51714"/>
    <lineage>
        <taxon>Eukaryota</taxon>
        <taxon>Viridiplantae</taxon>
        <taxon>Chlorophyta</taxon>
        <taxon>core chlorophytes</taxon>
        <taxon>Chlorophyceae</taxon>
        <taxon>CS clade</taxon>
        <taxon>Chlamydomonadales</taxon>
        <taxon>Volvocaceae</taxon>
        <taxon>Volvox</taxon>
    </lineage>
</organism>
<sequence length="334" mass="37920">MEFARRHKAKGDIYNLTPEDLLREYESYAADGYAVLWDLSDHNITPRVLANLFTKIAESRVELKATMAIDLDANRLESAKPEDLNVVLQVLAKKPYLRVRFGFEVFVPYLKQAMEEANMLDVFGEQVVVNSPWTDQSLRAIASEQRRANNLMEKRLEKQEAKKDNPEQLKQMQGYRDTDDRLIEEGVARAVAELLEDGQVIFGTRYLYQSAVGDLDGLVVGRHDGRDVVVLVEAKHNMDTQARKAKSELFASVQTWEWLKGLSAEERESDETVLADYQALHLAEYSERAVVLAFGGSKFSESVVKKQFNLQMPWIYVVANSVGKFKAQTPPQVG</sequence>
<evidence type="ECO:0000313" key="2">
    <source>
        <dbReference type="Proteomes" id="UP001165090"/>
    </source>
</evidence>
<gene>
    <name evidence="1" type="ORF">VaNZ11_015271</name>
</gene>
<proteinExistence type="predicted"/>
<evidence type="ECO:0008006" key="3">
    <source>
        <dbReference type="Google" id="ProtNLM"/>
    </source>
</evidence>
<accession>A0ABQ5SL19</accession>
<keyword evidence="2" id="KW-1185">Reference proteome</keyword>
<dbReference type="Proteomes" id="UP001165090">
    <property type="component" value="Unassembled WGS sequence"/>
</dbReference>